<proteinExistence type="predicted"/>
<feature type="non-terminal residue" evidence="1">
    <location>
        <position position="172"/>
    </location>
</feature>
<gene>
    <name evidence="1" type="ORF">BaRGS_00010599</name>
</gene>
<comment type="caution">
    <text evidence="1">The sequence shown here is derived from an EMBL/GenBank/DDBJ whole genome shotgun (WGS) entry which is preliminary data.</text>
</comment>
<name>A0ABD0LEW0_9CAEN</name>
<evidence type="ECO:0000313" key="1">
    <source>
        <dbReference type="EMBL" id="KAK7498011.1"/>
    </source>
</evidence>
<dbReference type="Proteomes" id="UP001519460">
    <property type="component" value="Unassembled WGS sequence"/>
</dbReference>
<organism evidence="1 2">
    <name type="scientific">Batillaria attramentaria</name>
    <dbReference type="NCBI Taxonomy" id="370345"/>
    <lineage>
        <taxon>Eukaryota</taxon>
        <taxon>Metazoa</taxon>
        <taxon>Spiralia</taxon>
        <taxon>Lophotrochozoa</taxon>
        <taxon>Mollusca</taxon>
        <taxon>Gastropoda</taxon>
        <taxon>Caenogastropoda</taxon>
        <taxon>Sorbeoconcha</taxon>
        <taxon>Cerithioidea</taxon>
        <taxon>Batillariidae</taxon>
        <taxon>Batillaria</taxon>
    </lineage>
</organism>
<reference evidence="1 2" key="1">
    <citation type="journal article" date="2023" name="Sci. Data">
        <title>Genome assembly of the Korean intertidal mud-creeper Batillaria attramentaria.</title>
        <authorList>
            <person name="Patra A.K."/>
            <person name="Ho P.T."/>
            <person name="Jun S."/>
            <person name="Lee S.J."/>
            <person name="Kim Y."/>
            <person name="Won Y.J."/>
        </authorList>
    </citation>
    <scope>NUCLEOTIDE SEQUENCE [LARGE SCALE GENOMIC DNA]</scope>
    <source>
        <strain evidence="1">Wonlab-2016</strain>
    </source>
</reference>
<accession>A0ABD0LEW0</accession>
<evidence type="ECO:0000313" key="2">
    <source>
        <dbReference type="Proteomes" id="UP001519460"/>
    </source>
</evidence>
<keyword evidence="2" id="KW-1185">Reference proteome</keyword>
<dbReference type="EMBL" id="JACVVK020000053">
    <property type="protein sequence ID" value="KAK7498011.1"/>
    <property type="molecule type" value="Genomic_DNA"/>
</dbReference>
<dbReference type="AlphaFoldDB" id="A0ABD0LEW0"/>
<protein>
    <submittedName>
        <fullName evidence="1">Uncharacterized protein</fullName>
    </submittedName>
</protein>
<sequence>MSLNNLYLGGCSSSGFVYPPPGGIPAAAYFPVPVGLAKTLTRDSDCRREAAQPVSRDPVTVGWFSMAGKCCSLRAGGDDKVIYSGPGGRLCCNGACWWRPVCEVRYLTWGVLAGYFSGVSSGDCQRVNGPQAERRVTGGTTPGLPLTVFLLKPRPTQLYPVCPAQCQLWLAS</sequence>